<dbReference type="InterPro" id="IPR010104">
    <property type="entry name" value="TonB_rcpt_bac"/>
</dbReference>
<comment type="caution">
    <text evidence="13">The sequence shown here is derived from an EMBL/GenBank/DDBJ whole genome shotgun (WGS) entry which is preliminary data.</text>
</comment>
<dbReference type="InterPro" id="IPR039426">
    <property type="entry name" value="TonB-dep_rcpt-like"/>
</dbReference>
<keyword evidence="10" id="KW-0732">Signal</keyword>
<keyword evidence="2 8" id="KW-0813">Transport</keyword>
<evidence type="ECO:0000256" key="9">
    <source>
        <dbReference type="RuleBase" id="RU003357"/>
    </source>
</evidence>
<reference evidence="13 14" key="1">
    <citation type="submission" date="2020-08" db="EMBL/GenBank/DDBJ databases">
        <title>Genomic Encyclopedia of Type Strains, Phase IV (KMG-IV): sequencing the most valuable type-strain genomes for metagenomic binning, comparative biology and taxonomic classification.</title>
        <authorList>
            <person name="Goeker M."/>
        </authorList>
    </citation>
    <scope>NUCLEOTIDE SEQUENCE [LARGE SCALE GENOMIC DNA]</scope>
    <source>
        <strain evidence="13 14">DSM 24163</strain>
    </source>
</reference>
<evidence type="ECO:0000259" key="11">
    <source>
        <dbReference type="Pfam" id="PF00593"/>
    </source>
</evidence>
<protein>
    <submittedName>
        <fullName evidence="13">Iron complex outermembrane receptor protein</fullName>
    </submittedName>
</protein>
<accession>A0A7W8G1D3</accession>
<feature type="domain" description="TonB-dependent receptor plug" evidence="12">
    <location>
        <begin position="57"/>
        <end position="167"/>
    </location>
</feature>
<evidence type="ECO:0000256" key="7">
    <source>
        <dbReference type="ARBA" id="ARBA00023237"/>
    </source>
</evidence>
<dbReference type="SUPFAM" id="SSF56935">
    <property type="entry name" value="Porins"/>
    <property type="match status" value="1"/>
</dbReference>
<dbReference type="PANTHER" id="PTHR40980">
    <property type="entry name" value="PLUG DOMAIN-CONTAINING PROTEIN"/>
    <property type="match status" value="1"/>
</dbReference>
<dbReference type="AlphaFoldDB" id="A0A7W8G1D3"/>
<feature type="domain" description="TonB-dependent receptor-like beta-barrel" evidence="11">
    <location>
        <begin position="437"/>
        <end position="892"/>
    </location>
</feature>
<dbReference type="Pfam" id="PF07715">
    <property type="entry name" value="Plug"/>
    <property type="match status" value="1"/>
</dbReference>
<dbReference type="Proteomes" id="UP000521199">
    <property type="component" value="Unassembled WGS sequence"/>
</dbReference>
<keyword evidence="4 8" id="KW-0812">Transmembrane</keyword>
<dbReference type="Gene3D" id="2.170.130.10">
    <property type="entry name" value="TonB-dependent receptor, plug domain"/>
    <property type="match status" value="1"/>
</dbReference>
<dbReference type="Pfam" id="PF00593">
    <property type="entry name" value="TonB_dep_Rec_b-barrel"/>
    <property type="match status" value="1"/>
</dbReference>
<dbReference type="InterPro" id="IPR036942">
    <property type="entry name" value="Beta-barrel_TonB_sf"/>
</dbReference>
<organism evidence="13 14">
    <name type="scientific">Chiayiivirga flava</name>
    <dbReference type="NCBI Taxonomy" id="659595"/>
    <lineage>
        <taxon>Bacteria</taxon>
        <taxon>Pseudomonadati</taxon>
        <taxon>Pseudomonadota</taxon>
        <taxon>Gammaproteobacteria</taxon>
        <taxon>Lysobacterales</taxon>
        <taxon>Lysobacteraceae</taxon>
        <taxon>Chiayiivirga</taxon>
    </lineage>
</organism>
<evidence type="ECO:0000256" key="4">
    <source>
        <dbReference type="ARBA" id="ARBA00022692"/>
    </source>
</evidence>
<gene>
    <name evidence="13" type="ORF">HNQ52_002283</name>
</gene>
<comment type="subcellular location">
    <subcellularLocation>
        <location evidence="1 8">Cell outer membrane</location>
        <topology evidence="1 8">Multi-pass membrane protein</topology>
    </subcellularLocation>
</comment>
<evidence type="ECO:0000256" key="3">
    <source>
        <dbReference type="ARBA" id="ARBA00022452"/>
    </source>
</evidence>
<dbReference type="EMBL" id="JACHHP010000004">
    <property type="protein sequence ID" value="MBB5208733.1"/>
    <property type="molecule type" value="Genomic_DNA"/>
</dbReference>
<evidence type="ECO:0000259" key="12">
    <source>
        <dbReference type="Pfam" id="PF07715"/>
    </source>
</evidence>
<evidence type="ECO:0000313" key="14">
    <source>
        <dbReference type="Proteomes" id="UP000521199"/>
    </source>
</evidence>
<dbReference type="GO" id="GO:0009279">
    <property type="term" value="C:cell outer membrane"/>
    <property type="evidence" value="ECO:0007669"/>
    <property type="project" value="UniProtKB-SubCell"/>
</dbReference>
<dbReference type="InterPro" id="IPR037066">
    <property type="entry name" value="Plug_dom_sf"/>
</dbReference>
<name>A0A7W8G1D3_9GAMM</name>
<evidence type="ECO:0000256" key="8">
    <source>
        <dbReference type="PROSITE-ProRule" id="PRU01360"/>
    </source>
</evidence>
<keyword evidence="6 8" id="KW-0472">Membrane</keyword>
<dbReference type="Gene3D" id="2.40.170.20">
    <property type="entry name" value="TonB-dependent receptor, beta-barrel domain"/>
    <property type="match status" value="1"/>
</dbReference>
<keyword evidence="7 8" id="KW-0998">Cell outer membrane</keyword>
<evidence type="ECO:0000256" key="1">
    <source>
        <dbReference type="ARBA" id="ARBA00004571"/>
    </source>
</evidence>
<keyword evidence="3 8" id="KW-1134">Transmembrane beta strand</keyword>
<dbReference type="InterPro" id="IPR000531">
    <property type="entry name" value="Beta-barrel_TonB"/>
</dbReference>
<evidence type="ECO:0000256" key="5">
    <source>
        <dbReference type="ARBA" id="ARBA00023077"/>
    </source>
</evidence>
<evidence type="ECO:0000256" key="10">
    <source>
        <dbReference type="SAM" id="SignalP"/>
    </source>
</evidence>
<dbReference type="PROSITE" id="PS52016">
    <property type="entry name" value="TONB_DEPENDENT_REC_3"/>
    <property type="match status" value="1"/>
</dbReference>
<keyword evidence="14" id="KW-1185">Reference proteome</keyword>
<dbReference type="PANTHER" id="PTHR40980:SF3">
    <property type="entry name" value="TONB-DEPENDENT RECEPTOR-LIKE BETA-BARREL DOMAIN-CONTAINING PROTEIN"/>
    <property type="match status" value="1"/>
</dbReference>
<evidence type="ECO:0000313" key="13">
    <source>
        <dbReference type="EMBL" id="MBB5208733.1"/>
    </source>
</evidence>
<comment type="similarity">
    <text evidence="8 9">Belongs to the TonB-dependent receptor family.</text>
</comment>
<proteinExistence type="inferred from homology"/>
<dbReference type="RefSeq" id="WP_183961291.1">
    <property type="nucleotide sequence ID" value="NZ_JACHHP010000004.1"/>
</dbReference>
<evidence type="ECO:0000256" key="6">
    <source>
        <dbReference type="ARBA" id="ARBA00023136"/>
    </source>
</evidence>
<feature type="chain" id="PRO_5031397594" evidence="10">
    <location>
        <begin position="27"/>
        <end position="925"/>
    </location>
</feature>
<dbReference type="CDD" id="cd01347">
    <property type="entry name" value="ligand_gated_channel"/>
    <property type="match status" value="1"/>
</dbReference>
<dbReference type="InterPro" id="IPR012910">
    <property type="entry name" value="Plug_dom"/>
</dbReference>
<sequence length="925" mass="101882">MNHTYRKRILAASIVAALSLSAAANAQTARDRDAAEELDTIVVTGIRGSLAESLNTKREADAIVDAITAEDVGKFPSTNVAEAMTIIPGVTIDRLFGQGERISILGTDPALNRTLLNGQTVASADWFILDQPGRTFNYTLLAPQIVGKVEVFKSPEARIDEGSIGGTVIVSTRKPLDMEKNFMVSGALGYYYNDRSEEGDPQGSVMVGWKNAAETFGFTFSANTSTEELRRDGLEAYGTVSALDYRDGQGGGGSINNPPMNWGTGEPYPPSCTGACADEINNNLTARGPNSWGTSYFEQKRERDSYTASLQFRPNDNLDIEFNALRVDASYDNTNQSLFAFMGNAWNSLMRLDEVDIENGIIQRAHFTNALSVLDVQYREAEVQTDSYDLKGTWTDDYWFLSAHIGTTKADGGTQRQLFGEFLNWSDYSYDISGAPNNPGTITYDNGNVLGNPDAFRVDGGWGTDPSSPATWNTGWGGNLVSKPTEDSEDYGQIDFGFDLDSTVNRLSFGYKLRKHKTAQVMSGVAVAAVAGYGDALASLFNAGRVPDNYLDGFGGVNDQMRNRFIIDGDAMADWIASGAWLAPWQTMPVPGTFIDPSFVAETWSVEEDVDAYYAQADFAGDRIRGNFGVRYVQTDLTSDSWICTAGVSPCPVNGYAPVSRKRDYDNILPSFNIAFDASDDFVLRFAAAKVMARPNYADLSSYLWLSDQILNGGGGNPDLDPYRSTNFDLSAEWYFSEDAIFAASLFYKDISDYILITTAPETHYNQAQQTDTVYQIGRPQNAGTAEIKGASFAYQQNFGAGFGLVANYTYADGSSSTGRDLPYNSRDQVNISPFYEYGDFSARINYGWRSEYFTSVDRGDEMYADDYTSVDATIGYRFSDNWSMTVDGMNLLDSEYYTYANTPELPRGTYRTGKRYMATVRFQF</sequence>
<keyword evidence="13" id="KW-0675">Receptor</keyword>
<feature type="signal peptide" evidence="10">
    <location>
        <begin position="1"/>
        <end position="26"/>
    </location>
</feature>
<dbReference type="NCBIfam" id="TIGR01782">
    <property type="entry name" value="TonB-Xanth-Caul"/>
    <property type="match status" value="1"/>
</dbReference>
<evidence type="ECO:0000256" key="2">
    <source>
        <dbReference type="ARBA" id="ARBA00022448"/>
    </source>
</evidence>
<keyword evidence="5 9" id="KW-0798">TonB box</keyword>